<proteinExistence type="predicted"/>
<comment type="caution">
    <text evidence="3">The sequence shown here is derived from an EMBL/GenBank/DDBJ whole genome shotgun (WGS) entry which is preliminary data.</text>
</comment>
<dbReference type="Proteomes" id="UP000326380">
    <property type="component" value="Unassembled WGS sequence"/>
</dbReference>
<dbReference type="AlphaFoldDB" id="A0A7L4ZTS6"/>
<accession>A0A7L4ZTS6</accession>
<sequence length="295" mass="33069">MPYRFHVGFWSLLLLLLTAPQAGSAQSATAAQNKQLYDRAVDEINFRTMETVYDKLFTRRKFPVTLRTAKARRGFTDFPGRDDIKKLFLNYNGVAERYKNRFGKGRTDLEEFDRQLNSILVDANFEFFIRVLPRDERADLIHSLQRYIKQAGAQYNASEDKVTEELLADGAAVPPADVDAQPEEPITKPAEEAPEQPEAAAPDDLATPAAPQTRSLGEYNAPTHHDWLDYTLLLSSVASLALVLYLTLSVIPSLRTQINNLTAEPEEEELAAETPTAKQRAPAGLPADRYEDDEA</sequence>
<evidence type="ECO:0000256" key="1">
    <source>
        <dbReference type="SAM" id="MobiDB-lite"/>
    </source>
</evidence>
<feature type="region of interest" description="Disordered" evidence="1">
    <location>
        <begin position="189"/>
        <end position="218"/>
    </location>
</feature>
<keyword evidence="2" id="KW-0732">Signal</keyword>
<dbReference type="RefSeq" id="WP_151077081.1">
    <property type="nucleotide sequence ID" value="NZ_CP047647.1"/>
</dbReference>
<protein>
    <submittedName>
        <fullName evidence="3">Uncharacterized protein</fullName>
    </submittedName>
</protein>
<feature type="chain" id="PRO_5044265331" evidence="2">
    <location>
        <begin position="25"/>
        <end position="295"/>
    </location>
</feature>
<evidence type="ECO:0000313" key="3">
    <source>
        <dbReference type="EMBL" id="KAA9339433.1"/>
    </source>
</evidence>
<organism evidence="3 4">
    <name type="scientific">Hymenobacter busanensis</name>
    <dbReference type="NCBI Taxonomy" id="2607656"/>
    <lineage>
        <taxon>Bacteria</taxon>
        <taxon>Pseudomonadati</taxon>
        <taxon>Bacteroidota</taxon>
        <taxon>Cytophagia</taxon>
        <taxon>Cytophagales</taxon>
        <taxon>Hymenobacteraceae</taxon>
        <taxon>Hymenobacter</taxon>
    </lineage>
</organism>
<reference evidence="3 4" key="1">
    <citation type="submission" date="2019-09" db="EMBL/GenBank/DDBJ databases">
        <title>Genome sequence of Hymenobacter sp. M3.</title>
        <authorList>
            <person name="Srinivasan S."/>
        </authorList>
    </citation>
    <scope>NUCLEOTIDE SEQUENCE [LARGE SCALE GENOMIC DNA]</scope>
    <source>
        <strain evidence="3 4">M3</strain>
    </source>
</reference>
<feature type="region of interest" description="Disordered" evidence="1">
    <location>
        <begin position="265"/>
        <end position="295"/>
    </location>
</feature>
<gene>
    <name evidence="3" type="ORF">F0P96_02090</name>
</gene>
<dbReference type="EMBL" id="VTWU01000001">
    <property type="protein sequence ID" value="KAA9339433.1"/>
    <property type="molecule type" value="Genomic_DNA"/>
</dbReference>
<evidence type="ECO:0000256" key="2">
    <source>
        <dbReference type="SAM" id="SignalP"/>
    </source>
</evidence>
<feature type="signal peptide" evidence="2">
    <location>
        <begin position="1"/>
        <end position="24"/>
    </location>
</feature>
<keyword evidence="4" id="KW-1185">Reference proteome</keyword>
<feature type="compositionally biased region" description="Low complexity" evidence="1">
    <location>
        <begin position="196"/>
        <end position="211"/>
    </location>
</feature>
<name>A0A7L4ZTS6_9BACT</name>
<evidence type="ECO:0000313" key="4">
    <source>
        <dbReference type="Proteomes" id="UP000326380"/>
    </source>
</evidence>